<dbReference type="AlphaFoldDB" id="A0A8X6IZI4"/>
<reference evidence="2" key="1">
    <citation type="submission" date="2020-07" db="EMBL/GenBank/DDBJ databases">
        <title>Multicomponent nature underlies the extraordinary mechanical properties of spider dragline silk.</title>
        <authorList>
            <person name="Kono N."/>
            <person name="Nakamura H."/>
            <person name="Mori M."/>
            <person name="Yoshida Y."/>
            <person name="Ohtoshi R."/>
            <person name="Malay A.D."/>
            <person name="Moran D.A.P."/>
            <person name="Tomita M."/>
            <person name="Numata K."/>
            <person name="Arakawa K."/>
        </authorList>
    </citation>
    <scope>NUCLEOTIDE SEQUENCE</scope>
</reference>
<dbReference type="EMBL" id="BMAO01027031">
    <property type="protein sequence ID" value="GFR14115.1"/>
    <property type="molecule type" value="Genomic_DNA"/>
</dbReference>
<organism evidence="2 3">
    <name type="scientific">Trichonephila clavata</name>
    <name type="common">Joro spider</name>
    <name type="synonym">Nephila clavata</name>
    <dbReference type="NCBI Taxonomy" id="2740835"/>
    <lineage>
        <taxon>Eukaryota</taxon>
        <taxon>Metazoa</taxon>
        <taxon>Ecdysozoa</taxon>
        <taxon>Arthropoda</taxon>
        <taxon>Chelicerata</taxon>
        <taxon>Arachnida</taxon>
        <taxon>Araneae</taxon>
        <taxon>Araneomorphae</taxon>
        <taxon>Entelegynae</taxon>
        <taxon>Araneoidea</taxon>
        <taxon>Nephilidae</taxon>
        <taxon>Trichonephila</taxon>
    </lineage>
</organism>
<comment type="caution">
    <text evidence="2">The sequence shown here is derived from an EMBL/GenBank/DDBJ whole genome shotgun (WGS) entry which is preliminary data.</text>
</comment>
<keyword evidence="3" id="KW-1185">Reference proteome</keyword>
<protein>
    <submittedName>
        <fullName evidence="2">Uncharacterized protein</fullName>
    </submittedName>
</protein>
<gene>
    <name evidence="2" type="ORF">TNCT_101551</name>
</gene>
<proteinExistence type="predicted"/>
<accession>A0A8X6IZI4</accession>
<feature type="region of interest" description="Disordered" evidence="1">
    <location>
        <begin position="59"/>
        <end position="81"/>
    </location>
</feature>
<evidence type="ECO:0000256" key="1">
    <source>
        <dbReference type="SAM" id="MobiDB-lite"/>
    </source>
</evidence>
<name>A0A8X6IZI4_TRICU</name>
<evidence type="ECO:0000313" key="2">
    <source>
        <dbReference type="EMBL" id="GFR14115.1"/>
    </source>
</evidence>
<sequence length="81" mass="9246">MDAVITFNDGAQSRIRVLEEIGIKPGHYMRKALRIIDNKRVCEAEIAIDKASKEARIRNKRGKQNKNLEKSNKLDYSAGLF</sequence>
<dbReference type="Proteomes" id="UP000887116">
    <property type="component" value="Unassembled WGS sequence"/>
</dbReference>
<evidence type="ECO:0000313" key="3">
    <source>
        <dbReference type="Proteomes" id="UP000887116"/>
    </source>
</evidence>
<dbReference type="OrthoDB" id="6627407at2759"/>